<name>A0A0C9SFD8_AMBAM</name>
<feature type="signal peptide" evidence="1">
    <location>
        <begin position="1"/>
        <end position="18"/>
    </location>
</feature>
<feature type="chain" id="PRO_5002213090" evidence="1">
    <location>
        <begin position="19"/>
        <end position="195"/>
    </location>
</feature>
<accession>A0A0C9SFD8</accession>
<proteinExistence type="evidence at transcript level"/>
<organism evidence="2">
    <name type="scientific">Amblyomma americanum</name>
    <name type="common">Lone star tick</name>
    <dbReference type="NCBI Taxonomy" id="6943"/>
    <lineage>
        <taxon>Eukaryota</taxon>
        <taxon>Metazoa</taxon>
        <taxon>Ecdysozoa</taxon>
        <taxon>Arthropoda</taxon>
        <taxon>Chelicerata</taxon>
        <taxon>Arachnida</taxon>
        <taxon>Acari</taxon>
        <taxon>Parasitiformes</taxon>
        <taxon>Ixodida</taxon>
        <taxon>Ixodoidea</taxon>
        <taxon>Ixodidae</taxon>
        <taxon>Amblyomminae</taxon>
        <taxon>Amblyomma</taxon>
    </lineage>
</organism>
<evidence type="ECO:0000313" key="2">
    <source>
        <dbReference type="EMBL" id="JAG92448.1"/>
    </source>
</evidence>
<sequence length="195" mass="21622">MALFPKLICCLFIAGTLGDFQTSDLGLQFHYDYKLKQEFETETKVRQYIKDLVKNLNVIFQNRTFLQQHNLSAPAKFKKCPSVYSKDQLIYKMMKGSGQNITSESAGSFFRDAGAQQWKEWIAAIVYFLIPDTHAAEDNAIFSSVTTPGGGCSKNCVTAVSGTHFNHSVEQPAAYNLAKLIAGSACLKNKKTSNA</sequence>
<evidence type="ECO:0000256" key="1">
    <source>
        <dbReference type="SAM" id="SignalP"/>
    </source>
</evidence>
<keyword evidence="1" id="KW-0732">Signal</keyword>
<dbReference type="EMBL" id="GBZX01000292">
    <property type="protein sequence ID" value="JAG92448.1"/>
    <property type="molecule type" value="mRNA"/>
</dbReference>
<reference evidence="2" key="1">
    <citation type="journal article" date="2015" name="PLoS ONE">
        <title>An Insight into the Sialome of the Lone Star Tick, Amblyomma americanum, with a Glimpse on Its Time Dependent Gene Expression.</title>
        <authorList>
            <person name="Karim S."/>
            <person name="Ribeiro J.M."/>
        </authorList>
    </citation>
    <scope>NUCLEOTIDE SEQUENCE</scope>
    <source>
        <tissue evidence="2">Salivary gland</tissue>
    </source>
</reference>
<dbReference type="AlphaFoldDB" id="A0A0C9SFD8"/>
<protein>
    <submittedName>
        <fullName evidence="2">Putative secreted protein</fullName>
    </submittedName>
</protein>